<evidence type="ECO:0000256" key="1">
    <source>
        <dbReference type="ARBA" id="ARBA00003487"/>
    </source>
</evidence>
<comment type="pathway">
    <text evidence="2 6">Cofactor biosynthesis; molybdopterin biosynthesis.</text>
</comment>
<dbReference type="GO" id="GO:0006777">
    <property type="term" value="P:Mo-molybdopterin cofactor biosynthetic process"/>
    <property type="evidence" value="ECO:0007669"/>
    <property type="project" value="UniProtKB-UniRule"/>
</dbReference>
<dbReference type="NCBIfam" id="TIGR00177">
    <property type="entry name" value="molyb_syn"/>
    <property type="match status" value="1"/>
</dbReference>
<dbReference type="Pfam" id="PF00994">
    <property type="entry name" value="MoCF_biosynth"/>
    <property type="match status" value="1"/>
</dbReference>
<dbReference type="EMBL" id="JACGQI010000030">
    <property type="protein sequence ID" value="MBF2231158.1"/>
    <property type="molecule type" value="Genomic_DNA"/>
</dbReference>
<dbReference type="PIRSF" id="PIRSF006443">
    <property type="entry name" value="MoaB"/>
    <property type="match status" value="1"/>
</dbReference>
<protein>
    <recommendedName>
        <fullName evidence="4 6">Molybdenum cofactor biosynthesis protein B</fullName>
    </recommendedName>
</protein>
<evidence type="ECO:0000256" key="6">
    <source>
        <dbReference type="PIRNR" id="PIRNR006443"/>
    </source>
</evidence>
<dbReference type="OrthoDB" id="9784492at2"/>
<dbReference type="GO" id="GO:0005829">
    <property type="term" value="C:cytosol"/>
    <property type="evidence" value="ECO:0007669"/>
    <property type="project" value="TreeGrafter"/>
</dbReference>
<evidence type="ECO:0000256" key="5">
    <source>
        <dbReference type="ARBA" id="ARBA00023150"/>
    </source>
</evidence>
<dbReference type="EMBL" id="JADPYN010000026">
    <property type="protein sequence ID" value="MBF9304534.1"/>
    <property type="molecule type" value="Genomic_DNA"/>
</dbReference>
<sequence length="176" mass="19796">MHKHQHQNIHLNRPIHVAILTVSDTRDYDSDKGGQLIQSLINQHENHVDINHYRIVKDDIEAITHQLKLWLTSSNQLDVIITTGGTGISQRDVTIEAVRPLLTKELEGFGELFRYLSYTEDVGTRALLTRAIAGTCDSTLIFALPGSTGAIKLAIEKLIKPELSHLVFELNKDIRN</sequence>
<evidence type="ECO:0000256" key="3">
    <source>
        <dbReference type="ARBA" id="ARBA00006112"/>
    </source>
</evidence>
<dbReference type="UniPathway" id="UPA00344"/>
<organism evidence="9 10">
    <name type="scientific">Staphylococcus epidermidis</name>
    <dbReference type="NCBI Taxonomy" id="1282"/>
    <lineage>
        <taxon>Bacteria</taxon>
        <taxon>Bacillati</taxon>
        <taxon>Bacillota</taxon>
        <taxon>Bacilli</taxon>
        <taxon>Bacillales</taxon>
        <taxon>Staphylococcaceae</taxon>
        <taxon>Staphylococcus</taxon>
    </lineage>
</organism>
<dbReference type="InterPro" id="IPR012245">
    <property type="entry name" value="MoaB"/>
</dbReference>
<reference evidence="9" key="2">
    <citation type="submission" date="2020-11" db="EMBL/GenBank/DDBJ databases">
        <title>Molecular epidemiology and genomic profiles of multidrug-resistant bacteria collected from clinical sources in South Africa.</title>
        <authorList>
            <person name="Asante J."/>
            <person name="Amoako D.G."/>
        </authorList>
    </citation>
    <scope>NUCLEOTIDE SEQUENCE</scope>
    <source>
        <strain evidence="9">C68</strain>
    </source>
</reference>
<dbReference type="Gene3D" id="3.40.980.10">
    <property type="entry name" value="MoaB/Mog-like domain"/>
    <property type="match status" value="1"/>
</dbReference>
<gene>
    <name evidence="8" type="ORF">H3963_12180</name>
    <name evidence="9" type="ORF">I3V53_10740</name>
</gene>
<dbReference type="PANTHER" id="PTHR43232:SF2">
    <property type="entry name" value="MOLYBDENUM COFACTOR BIOSYNTHESIS PROTEIN B"/>
    <property type="match status" value="1"/>
</dbReference>
<dbReference type="RefSeq" id="WP_002438508.1">
    <property type="nucleotide sequence ID" value="NZ_AP019721.1"/>
</dbReference>
<dbReference type="GeneID" id="50018048"/>
<dbReference type="InterPro" id="IPR001453">
    <property type="entry name" value="MoaB/Mog_dom"/>
</dbReference>
<feature type="domain" description="MoaB/Mog" evidence="7">
    <location>
        <begin position="18"/>
        <end position="166"/>
    </location>
</feature>
<evidence type="ECO:0000259" key="7">
    <source>
        <dbReference type="SMART" id="SM00852"/>
    </source>
</evidence>
<proteinExistence type="inferred from homology"/>
<comment type="similarity">
    <text evidence="3 6">Belongs to the MoaB/Mog family.</text>
</comment>
<dbReference type="Proteomes" id="UP000648077">
    <property type="component" value="Unassembled WGS sequence"/>
</dbReference>
<dbReference type="PANTHER" id="PTHR43232">
    <property type="entry name" value="MOLYBDENUM COFACTOR BIOSYNTHESIS PROTEIN B"/>
    <property type="match status" value="1"/>
</dbReference>
<keyword evidence="5 6" id="KW-0501">Molybdenum cofactor biosynthesis</keyword>
<dbReference type="CDD" id="cd00886">
    <property type="entry name" value="MogA_MoaB"/>
    <property type="match status" value="1"/>
</dbReference>
<comment type="caution">
    <text evidence="9">The sequence shown here is derived from an EMBL/GenBank/DDBJ whole genome shotgun (WGS) entry which is preliminary data.</text>
</comment>
<dbReference type="FunFam" id="3.40.980.10:FF:000006">
    <property type="entry name" value="Molybdenum cofactor biosynthesis protein B"/>
    <property type="match status" value="1"/>
</dbReference>
<name>A0A2T4LMJ9_STAEP</name>
<dbReference type="PROSITE" id="PS01078">
    <property type="entry name" value="MOCF_BIOSYNTHESIS_1"/>
    <property type="match status" value="1"/>
</dbReference>
<dbReference type="AlphaFoldDB" id="A0A2T4LMJ9"/>
<evidence type="ECO:0000313" key="10">
    <source>
        <dbReference type="Proteomes" id="UP000622362"/>
    </source>
</evidence>
<dbReference type="InterPro" id="IPR036425">
    <property type="entry name" value="MoaB/Mog-like_dom_sf"/>
</dbReference>
<evidence type="ECO:0000313" key="8">
    <source>
        <dbReference type="EMBL" id="MBF2231158.1"/>
    </source>
</evidence>
<dbReference type="SMR" id="A0A2T4LMJ9"/>
<dbReference type="InterPro" id="IPR008284">
    <property type="entry name" value="MoCF_biosynth_CS"/>
</dbReference>
<reference evidence="8" key="1">
    <citation type="submission" date="2020-08" db="EMBL/GenBank/DDBJ databases">
        <title>Changes in the skin microbiome associated with squamous cell carcinoma in transplant recipients.</title>
        <authorList>
            <person name="Zaugg J."/>
            <person name="Krueger A."/>
            <person name="Lachner N."/>
        </authorList>
    </citation>
    <scope>NUCLEOTIDE SEQUENCE</scope>
    <source>
        <strain evidence="8">R5988</strain>
    </source>
</reference>
<dbReference type="Proteomes" id="UP000622362">
    <property type="component" value="Unassembled WGS sequence"/>
</dbReference>
<evidence type="ECO:0000256" key="2">
    <source>
        <dbReference type="ARBA" id="ARBA00005046"/>
    </source>
</evidence>
<dbReference type="SUPFAM" id="SSF53218">
    <property type="entry name" value="Molybdenum cofactor biosynthesis proteins"/>
    <property type="match status" value="1"/>
</dbReference>
<dbReference type="OMA" id="TGWDGIL"/>
<accession>A0A2T4LMJ9</accession>
<comment type="function">
    <text evidence="1 6">May be involved in the biosynthesis of molybdopterin.</text>
</comment>
<evidence type="ECO:0000256" key="4">
    <source>
        <dbReference type="ARBA" id="ARBA00015262"/>
    </source>
</evidence>
<dbReference type="SMART" id="SM00852">
    <property type="entry name" value="MoCF_biosynth"/>
    <property type="match status" value="1"/>
</dbReference>
<evidence type="ECO:0000313" key="9">
    <source>
        <dbReference type="EMBL" id="MBF9304534.1"/>
    </source>
</evidence>